<gene>
    <name evidence="2" type="ORF">FHS68_002943</name>
</gene>
<keyword evidence="1" id="KW-0732">Signal</keyword>
<dbReference type="Gene3D" id="2.60.40.10">
    <property type="entry name" value="Immunoglobulins"/>
    <property type="match status" value="1"/>
</dbReference>
<keyword evidence="3" id="KW-1185">Reference proteome</keyword>
<protein>
    <recommendedName>
        <fullName evidence="4">Por secretion system C-terminal sorting domain-containing protein</fullName>
    </recommendedName>
</protein>
<feature type="chain" id="PRO_5045381961" description="Por secretion system C-terminal sorting domain-containing protein" evidence="1">
    <location>
        <begin position="21"/>
        <end position="231"/>
    </location>
</feature>
<evidence type="ECO:0008006" key="4">
    <source>
        <dbReference type="Google" id="ProtNLM"/>
    </source>
</evidence>
<organism evidence="2 3">
    <name type="scientific">Dyadobacter arcticus</name>
    <dbReference type="NCBI Taxonomy" id="1078754"/>
    <lineage>
        <taxon>Bacteria</taxon>
        <taxon>Pseudomonadati</taxon>
        <taxon>Bacteroidota</taxon>
        <taxon>Cytophagia</taxon>
        <taxon>Cytophagales</taxon>
        <taxon>Spirosomataceae</taxon>
        <taxon>Dyadobacter</taxon>
    </lineage>
</organism>
<dbReference type="InterPro" id="IPR026444">
    <property type="entry name" value="Secre_tail"/>
</dbReference>
<evidence type="ECO:0000313" key="2">
    <source>
        <dbReference type="EMBL" id="NIJ53761.1"/>
    </source>
</evidence>
<dbReference type="EMBL" id="JAASQJ010000003">
    <property type="protein sequence ID" value="NIJ53761.1"/>
    <property type="molecule type" value="Genomic_DNA"/>
</dbReference>
<proteinExistence type="predicted"/>
<dbReference type="Proteomes" id="UP001179181">
    <property type="component" value="Unassembled WGS sequence"/>
</dbReference>
<comment type="caution">
    <text evidence="2">The sequence shown here is derived from an EMBL/GenBank/DDBJ whole genome shotgun (WGS) entry which is preliminary data.</text>
</comment>
<sequence>MKQITLIILCTMMYCTKLYAQQVIPSGIYGAAYSGTVGNLSVNWVIGTLTPTDMSVLPVRLISFKGHLRSNGNAELEWKTAEESSNKGFEIQKSIDGKHFEQIGWVDGAGDYQGEKSYHFTDNNLQTTSYYRLKQVDYDGEFTISRIVSVIPENESLDRFSAFPNPSHDGVINLTLPDHAISLTLSDKRGSVIQKQENPAASQKLKLPEAGFYLLRIQTAVGERTLKLMRD</sequence>
<evidence type="ECO:0000256" key="1">
    <source>
        <dbReference type="SAM" id="SignalP"/>
    </source>
</evidence>
<dbReference type="NCBIfam" id="TIGR04183">
    <property type="entry name" value="Por_Secre_tail"/>
    <property type="match status" value="1"/>
</dbReference>
<reference evidence="2 3" key="1">
    <citation type="submission" date="2020-03" db="EMBL/GenBank/DDBJ databases">
        <title>Genomic Encyclopedia of Type Strains, Phase IV (KMG-IV): sequencing the most valuable type-strain genomes for metagenomic binning, comparative biology and taxonomic classification.</title>
        <authorList>
            <person name="Goeker M."/>
        </authorList>
    </citation>
    <scope>NUCLEOTIDE SEQUENCE [LARGE SCALE GENOMIC DNA]</scope>
    <source>
        <strain evidence="2 3">DSM 102865</strain>
    </source>
</reference>
<feature type="signal peptide" evidence="1">
    <location>
        <begin position="1"/>
        <end position="20"/>
    </location>
</feature>
<accession>A0ABX0UL73</accession>
<evidence type="ECO:0000313" key="3">
    <source>
        <dbReference type="Proteomes" id="UP001179181"/>
    </source>
</evidence>
<name>A0ABX0UL73_9BACT</name>
<dbReference type="RefSeq" id="WP_208408320.1">
    <property type="nucleotide sequence ID" value="NZ_JAASQJ010000003.1"/>
</dbReference>
<dbReference type="InterPro" id="IPR013783">
    <property type="entry name" value="Ig-like_fold"/>
</dbReference>